<dbReference type="InterPro" id="IPR011989">
    <property type="entry name" value="ARM-like"/>
</dbReference>
<dbReference type="GO" id="GO:0051604">
    <property type="term" value="P:protein maturation"/>
    <property type="evidence" value="ECO:0007669"/>
    <property type="project" value="UniProtKB-UniRule"/>
</dbReference>
<name>A0AAD6XYK8_9AGAR</name>
<gene>
    <name evidence="8" type="ORF">B0H15DRAFT_35614</name>
</gene>
<dbReference type="Gene3D" id="1.25.10.10">
    <property type="entry name" value="Leucine-rich Repeat Variant"/>
    <property type="match status" value="2"/>
</dbReference>
<evidence type="ECO:0000259" key="7">
    <source>
        <dbReference type="Pfam" id="PF14500"/>
    </source>
</evidence>
<comment type="caution">
    <text evidence="8">The sequence shown here is derived from an EMBL/GenBank/DDBJ whole genome shotgun (WGS) entry which is preliminary data.</text>
</comment>
<accession>A0AAD6XYK8</accession>
<keyword evidence="5" id="KW-0234">DNA repair</keyword>
<evidence type="ECO:0000259" key="6">
    <source>
        <dbReference type="Pfam" id="PF12460"/>
    </source>
</evidence>
<evidence type="ECO:0000256" key="5">
    <source>
        <dbReference type="RuleBase" id="RU367072"/>
    </source>
</evidence>
<keyword evidence="5" id="KW-0227">DNA damage</keyword>
<comment type="similarity">
    <text evidence="2 5">Belongs to the MET18/MMS19 family.</text>
</comment>
<feature type="domain" description="MMS19 N-terminal" evidence="7">
    <location>
        <begin position="39"/>
        <end position="297"/>
    </location>
</feature>
<keyword evidence="4 5" id="KW-0539">Nucleus</keyword>
<comment type="subcellular location">
    <subcellularLocation>
        <location evidence="1 5">Nucleus</location>
    </subcellularLocation>
</comment>
<dbReference type="InterPro" id="IPR039920">
    <property type="entry name" value="MMS19"/>
</dbReference>
<dbReference type="EMBL" id="JARJCN010000010">
    <property type="protein sequence ID" value="KAJ7097264.1"/>
    <property type="molecule type" value="Genomic_DNA"/>
</dbReference>
<feature type="domain" description="MMS19 C-terminal" evidence="6">
    <location>
        <begin position="543"/>
        <end position="983"/>
    </location>
</feature>
<evidence type="ECO:0000256" key="2">
    <source>
        <dbReference type="ARBA" id="ARBA00009340"/>
    </source>
</evidence>
<protein>
    <recommendedName>
        <fullName evidence="5">MMS19 nucleotide excision repair protein</fullName>
    </recommendedName>
</protein>
<evidence type="ECO:0000256" key="4">
    <source>
        <dbReference type="ARBA" id="ARBA00023242"/>
    </source>
</evidence>
<comment type="function">
    <text evidence="5">Key component of the cytosolic iron-sulfur protein assembly (CIA) complex, a multiprotein complex that mediates the incorporation of iron-sulfur cluster into apoproteins specifically involved in DNA metabolism and genomic integrity. In the CIA complex, MMS19 acts as an adapter between early-acting CIA components and a subset of cellular target iron-sulfur proteins.</text>
</comment>
<evidence type="ECO:0000313" key="8">
    <source>
        <dbReference type="EMBL" id="KAJ7097264.1"/>
    </source>
</evidence>
<evidence type="ECO:0000256" key="1">
    <source>
        <dbReference type="ARBA" id="ARBA00004123"/>
    </source>
</evidence>
<dbReference type="GO" id="GO:0097361">
    <property type="term" value="C:cytosolic [4Fe-4S] assembly targeting complex"/>
    <property type="evidence" value="ECO:0007669"/>
    <property type="project" value="UniProtKB-UniRule"/>
</dbReference>
<dbReference type="GO" id="GO:0016226">
    <property type="term" value="P:iron-sulfur cluster assembly"/>
    <property type="evidence" value="ECO:0007669"/>
    <property type="project" value="UniProtKB-UniRule"/>
</dbReference>
<organism evidence="8 9">
    <name type="scientific">Mycena belliarum</name>
    <dbReference type="NCBI Taxonomy" id="1033014"/>
    <lineage>
        <taxon>Eukaryota</taxon>
        <taxon>Fungi</taxon>
        <taxon>Dikarya</taxon>
        <taxon>Basidiomycota</taxon>
        <taxon>Agaricomycotina</taxon>
        <taxon>Agaricomycetes</taxon>
        <taxon>Agaricomycetidae</taxon>
        <taxon>Agaricales</taxon>
        <taxon>Marasmiineae</taxon>
        <taxon>Mycenaceae</taxon>
        <taxon>Mycena</taxon>
    </lineage>
</organism>
<dbReference type="Pfam" id="PF14500">
    <property type="entry name" value="MMS19_N"/>
    <property type="match status" value="1"/>
</dbReference>
<dbReference type="GO" id="GO:0005634">
    <property type="term" value="C:nucleus"/>
    <property type="evidence" value="ECO:0007669"/>
    <property type="project" value="UniProtKB-SubCell"/>
</dbReference>
<dbReference type="AlphaFoldDB" id="A0AAD6XYK8"/>
<dbReference type="PANTHER" id="PTHR12891">
    <property type="entry name" value="DNA REPAIR/TRANSCRIPTION PROTEIN MET18/MMS19"/>
    <property type="match status" value="1"/>
</dbReference>
<evidence type="ECO:0000256" key="3">
    <source>
        <dbReference type="ARBA" id="ARBA00022737"/>
    </source>
</evidence>
<dbReference type="SUPFAM" id="SSF48371">
    <property type="entry name" value="ARM repeat"/>
    <property type="match status" value="1"/>
</dbReference>
<proteinExistence type="inferred from homology"/>
<dbReference type="GO" id="GO:0006281">
    <property type="term" value="P:DNA repair"/>
    <property type="evidence" value="ECO:0007669"/>
    <property type="project" value="UniProtKB-UniRule"/>
</dbReference>
<keyword evidence="3" id="KW-0677">Repeat</keyword>
<dbReference type="InterPro" id="IPR029240">
    <property type="entry name" value="MMS19_N"/>
</dbReference>
<dbReference type="InterPro" id="IPR024687">
    <property type="entry name" value="MMS19_C"/>
</dbReference>
<keyword evidence="9" id="KW-1185">Reference proteome</keyword>
<sequence length="1029" mass="110527">MASTDSAERLVTTWIASGRDEELAEAVQEVSEGRLLGIVKALGIYLTSEQDELRTKGVDFLATVIARCPENALNRQSVKVMSAFFCDKLDDTETIVPALKGLASLPPICSAADALLIVNAIFKHVTMRALVQSVRFHVFSTIDGLMAHHRETLKGMKSAFIAPYIALADGEKDPRNLLLAFAIARVILIEFDAAPHIEALSHIVFCYFPITFRPPANDPYGITPDDLRAALRRCISASPAFGPFAFPIFLEKLAAGSPPIKRDTLETMTICFPVYGAAAARISARKLWNALKLEIFQPTDGATEAAALAAVQALVLTIHGADDAPGTEGELQGLARDACTECVGVLREPEKSQARPAVKVLCAFMTTTPSVARYTLASAVPHLLRLLADPDEVPTRNAVLLLLSDLIAAARDSVKPAESESEVPEPPLASYKDEVLGALISGVGAPQTTRAAIAGLMGLVSTPRLLSEAELGFVVLKATDVLETCFDGEHADDSNALLKLLMTVAASAPTLVRDQTLHRLMRALPALAPPRADNAARTSYQHILSALSTLTGPAPLCAAFVSGLVPLLTAIAVDTPHDDDSEPAAAYLHALLTALRRTLASKADSEDADVGGYAEALVPVLFGVCVRAALHGEDGPACEPRVVGVVGDIIGIVVQSLPSPQQQTFVAGLVPAFLEGKVAAICAAEHVSEGVRFLPFSAEATTPVRNLLVLFEAGIVPLHPTVTLAADINVCEETILEQGLAHTNTERQAEAVCRVVGSIVNKHVDELGAFLEHKQSVYWAERIHAPTNATPRRRQAIRVWTSICKGLLVRNHALAHAFIGRLFEVFEDVEVGTEAAKAFGEIAATDGVLTKRNAAVVKFLWAQKFATGILPRLMKGAQDDNSVQQHAHLIALTSLLKAIPNASYAHEMQKLMPLLLRALQIPDAEIRAGVLETLRSAAAQHPWLAEHAPTLARQVLQYTKARGVALTSMRIRVSALRLLGALPAVVRYDVLHPCKADVLRELAEALDDPRRSVRKEAVDTREIWFKYNG</sequence>
<dbReference type="PANTHER" id="PTHR12891:SF0">
    <property type="entry name" value="MMS19 NUCLEOTIDE EXCISION REPAIR PROTEIN HOMOLOG"/>
    <property type="match status" value="1"/>
</dbReference>
<dbReference type="InterPro" id="IPR016024">
    <property type="entry name" value="ARM-type_fold"/>
</dbReference>
<evidence type="ECO:0000313" key="9">
    <source>
        <dbReference type="Proteomes" id="UP001222325"/>
    </source>
</evidence>
<dbReference type="Pfam" id="PF12460">
    <property type="entry name" value="MMS19_C"/>
    <property type="match status" value="1"/>
</dbReference>
<reference evidence="8" key="1">
    <citation type="submission" date="2023-03" db="EMBL/GenBank/DDBJ databases">
        <title>Massive genome expansion in bonnet fungi (Mycena s.s.) driven by repeated elements and novel gene families across ecological guilds.</title>
        <authorList>
            <consortium name="Lawrence Berkeley National Laboratory"/>
            <person name="Harder C.B."/>
            <person name="Miyauchi S."/>
            <person name="Viragh M."/>
            <person name="Kuo A."/>
            <person name="Thoen E."/>
            <person name="Andreopoulos B."/>
            <person name="Lu D."/>
            <person name="Skrede I."/>
            <person name="Drula E."/>
            <person name="Henrissat B."/>
            <person name="Morin E."/>
            <person name="Kohler A."/>
            <person name="Barry K."/>
            <person name="LaButti K."/>
            <person name="Morin E."/>
            <person name="Salamov A."/>
            <person name="Lipzen A."/>
            <person name="Mereny Z."/>
            <person name="Hegedus B."/>
            <person name="Baldrian P."/>
            <person name="Stursova M."/>
            <person name="Weitz H."/>
            <person name="Taylor A."/>
            <person name="Grigoriev I.V."/>
            <person name="Nagy L.G."/>
            <person name="Martin F."/>
            <person name="Kauserud H."/>
        </authorList>
    </citation>
    <scope>NUCLEOTIDE SEQUENCE</scope>
    <source>
        <strain evidence="8">CBHHK173m</strain>
    </source>
</reference>
<dbReference type="Proteomes" id="UP001222325">
    <property type="component" value="Unassembled WGS sequence"/>
</dbReference>